<keyword evidence="2" id="KW-1185">Reference proteome</keyword>
<dbReference type="EMBL" id="KZ988647">
    <property type="protein sequence ID" value="RKP11800.1"/>
    <property type="molecule type" value="Genomic_DNA"/>
</dbReference>
<evidence type="ECO:0000313" key="2">
    <source>
        <dbReference type="Proteomes" id="UP000267251"/>
    </source>
</evidence>
<reference evidence="2" key="1">
    <citation type="journal article" date="2018" name="Nat. Microbiol.">
        <title>Leveraging single-cell genomics to expand the fungal tree of life.</title>
        <authorList>
            <person name="Ahrendt S.R."/>
            <person name="Quandt C.A."/>
            <person name="Ciobanu D."/>
            <person name="Clum A."/>
            <person name="Salamov A."/>
            <person name="Andreopoulos B."/>
            <person name="Cheng J.F."/>
            <person name="Woyke T."/>
            <person name="Pelin A."/>
            <person name="Henrissat B."/>
            <person name="Reynolds N.K."/>
            <person name="Benny G.L."/>
            <person name="Smith M.E."/>
            <person name="James T.Y."/>
            <person name="Grigoriev I.V."/>
        </authorList>
    </citation>
    <scope>NUCLEOTIDE SEQUENCE [LARGE SCALE GENOMIC DNA]</scope>
</reference>
<feature type="non-terminal residue" evidence="1">
    <location>
        <position position="1"/>
    </location>
</feature>
<dbReference type="Gene3D" id="3.30.420.40">
    <property type="match status" value="1"/>
</dbReference>
<accession>A0A4P9Y1U5</accession>
<protein>
    <recommendedName>
        <fullName evidence="3">Actin family</fullName>
    </recommendedName>
</protein>
<gene>
    <name evidence="1" type="ORF">BJ684DRAFT_6793</name>
</gene>
<dbReference type="InterPro" id="IPR004000">
    <property type="entry name" value="Actin"/>
</dbReference>
<dbReference type="OrthoDB" id="7340501at2759"/>
<dbReference type="SUPFAM" id="SSF53067">
    <property type="entry name" value="Actin-like ATPase domain"/>
    <property type="match status" value="1"/>
</dbReference>
<name>A0A4P9Y1U5_9FUNG</name>
<evidence type="ECO:0008006" key="3">
    <source>
        <dbReference type="Google" id="ProtNLM"/>
    </source>
</evidence>
<dbReference type="Proteomes" id="UP000267251">
    <property type="component" value="Unassembled WGS sequence"/>
</dbReference>
<evidence type="ECO:0000313" key="1">
    <source>
        <dbReference type="EMBL" id="RKP11800.1"/>
    </source>
</evidence>
<proteinExistence type="predicted"/>
<dbReference type="Pfam" id="PF00022">
    <property type="entry name" value="Actin"/>
    <property type="match status" value="1"/>
</dbReference>
<dbReference type="InterPro" id="IPR043129">
    <property type="entry name" value="ATPase_NBD"/>
</dbReference>
<organism evidence="1 2">
    <name type="scientific">Piptocephalis cylindrospora</name>
    <dbReference type="NCBI Taxonomy" id="1907219"/>
    <lineage>
        <taxon>Eukaryota</taxon>
        <taxon>Fungi</taxon>
        <taxon>Fungi incertae sedis</taxon>
        <taxon>Zoopagomycota</taxon>
        <taxon>Zoopagomycotina</taxon>
        <taxon>Zoopagomycetes</taxon>
        <taxon>Zoopagales</taxon>
        <taxon>Piptocephalidaceae</taxon>
        <taxon>Piptocephalis</taxon>
    </lineage>
</organism>
<dbReference type="AlphaFoldDB" id="A0A4P9Y1U5"/>
<feature type="non-terminal residue" evidence="1">
    <location>
        <position position="111"/>
    </location>
</feature>
<sequence length="111" mass="12387">TPLIIDNGSYECRVGWAGETDPRVRFENMVAKYRDRAVNNQVIRVGPDALNDPSIRTHARSPFDGGILFSSDLLQYSLDYAFFKMGLEGERVDHPVLLTEAVCNPAASRKS</sequence>